<evidence type="ECO:0000256" key="3">
    <source>
        <dbReference type="ARBA" id="ARBA00022729"/>
    </source>
</evidence>
<dbReference type="PROSITE" id="PS00141">
    <property type="entry name" value="ASP_PROTEASE"/>
    <property type="match status" value="2"/>
</dbReference>
<keyword evidence="7" id="KW-1015">Disulfide bond</keyword>
<evidence type="ECO:0000256" key="7">
    <source>
        <dbReference type="PIRSR" id="PIRSR601461-2"/>
    </source>
</evidence>
<reference evidence="12 13" key="1">
    <citation type="submission" date="2018-05" db="EMBL/GenBank/DDBJ databases">
        <title>Whole genome sequencing for identification of molecular markers to develop diagnostic detection tools for the regulated plant pathogen Lachnellula willkommii.</title>
        <authorList>
            <person name="Giroux E."/>
            <person name="Bilodeau G."/>
        </authorList>
    </citation>
    <scope>NUCLEOTIDE SEQUENCE [LARGE SCALE GENOMIC DNA]</scope>
    <source>
        <strain evidence="12 13">CBS 625.97</strain>
    </source>
</reference>
<feature type="disulfide bond" evidence="7">
    <location>
        <begin position="322"/>
        <end position="376"/>
    </location>
</feature>
<dbReference type="SUPFAM" id="SSF50630">
    <property type="entry name" value="Acid proteases"/>
    <property type="match status" value="1"/>
</dbReference>
<comment type="similarity">
    <text evidence="1 8">Belongs to the peptidase A1 family.</text>
</comment>
<feature type="transmembrane region" description="Helical" evidence="10">
    <location>
        <begin position="536"/>
        <end position="555"/>
    </location>
</feature>
<dbReference type="InterPro" id="IPR033876">
    <property type="entry name" value="SAP-like"/>
</dbReference>
<keyword evidence="10" id="KW-0812">Transmembrane</keyword>
<feature type="region of interest" description="Disordered" evidence="9">
    <location>
        <begin position="452"/>
        <end position="479"/>
    </location>
</feature>
<evidence type="ECO:0000256" key="4">
    <source>
        <dbReference type="ARBA" id="ARBA00022750"/>
    </source>
</evidence>
<keyword evidence="2 8" id="KW-0645">Protease</keyword>
<organism evidence="12 13">
    <name type="scientific">Lachnellula cervina</name>
    <dbReference type="NCBI Taxonomy" id="1316786"/>
    <lineage>
        <taxon>Eukaryota</taxon>
        <taxon>Fungi</taxon>
        <taxon>Dikarya</taxon>
        <taxon>Ascomycota</taxon>
        <taxon>Pezizomycotina</taxon>
        <taxon>Leotiomycetes</taxon>
        <taxon>Helotiales</taxon>
        <taxon>Lachnaceae</taxon>
        <taxon>Lachnellula</taxon>
    </lineage>
</organism>
<evidence type="ECO:0000256" key="6">
    <source>
        <dbReference type="PIRSR" id="PIRSR601461-1"/>
    </source>
</evidence>
<evidence type="ECO:0000259" key="11">
    <source>
        <dbReference type="PROSITE" id="PS51767"/>
    </source>
</evidence>
<dbReference type="InterPro" id="IPR001461">
    <property type="entry name" value="Aspartic_peptidase_A1"/>
</dbReference>
<dbReference type="GO" id="GO:0006508">
    <property type="term" value="P:proteolysis"/>
    <property type="evidence" value="ECO:0007669"/>
    <property type="project" value="UniProtKB-KW"/>
</dbReference>
<evidence type="ECO:0000256" key="9">
    <source>
        <dbReference type="SAM" id="MobiDB-lite"/>
    </source>
</evidence>
<feature type="active site" evidence="6">
    <location>
        <position position="286"/>
    </location>
</feature>
<evidence type="ECO:0000313" key="12">
    <source>
        <dbReference type="EMBL" id="TVY53485.1"/>
    </source>
</evidence>
<dbReference type="InterPro" id="IPR021109">
    <property type="entry name" value="Peptidase_aspartic_dom_sf"/>
</dbReference>
<keyword evidence="13" id="KW-1185">Reference proteome</keyword>
<dbReference type="InterPro" id="IPR033121">
    <property type="entry name" value="PEPTIDASE_A1"/>
</dbReference>
<feature type="domain" description="Peptidase A1" evidence="11">
    <location>
        <begin position="57"/>
        <end position="413"/>
    </location>
</feature>
<dbReference type="OrthoDB" id="771136at2759"/>
<accession>A0A7D8YT66</accession>
<sequence length="556" mass="57306">MKFSRGLTALAGAILISYTTATVTMNIARGPNLNRRSLAARDSITAVLNNNITGGTYYVDVNVGSPGQKQTMALDTGSSDVWLLSSTADLCTDPDLQATLGDGCASTFNHSNSSTYKLVKKGGFDIQYVDQSGASGDYISNVFQIGGSTIKTLEMGLGYKATIGTGLIGIGYSLNEASDSRHNAAPFTYPSIIDTMFSQGLIDRKAYSLYLNDLDASTGSIIFGGLDADKYHGDLLQMPVVPTRLQNGSSVYLDLGVALTSFGITGQQRNTLNLTSNGFAEVAILDSGTTITYLPTSIITDMYPKIGAVDDSNGTGIVYIDCAIMKQSPDLTFNYGFGGPSGLSIAIPINEVVFSLQDILSDPNIQLPTLPFSNPCAFGIYDGGSTGPYILGDTFLRSAYVVYDLENNVIAIAQTNFNSSSSNVVEFQANATEIPKVSGLASSVNVEATATNTGLPGIGGGKNTPSGSGSGGGEASKTASVTGLVTTDAGGVLTGSTSVAKATPTTATTATTTPSSTASQSKSAAARSVPAFDARGVVILAIAGVCVVLGSGWFVT</sequence>
<gene>
    <name evidence="12" type="primary">opsB_0</name>
    <name evidence="12" type="ORF">LCER1_G005283</name>
</gene>
<dbReference type="Proteomes" id="UP000481288">
    <property type="component" value="Unassembled WGS sequence"/>
</dbReference>
<evidence type="ECO:0000256" key="8">
    <source>
        <dbReference type="RuleBase" id="RU000454"/>
    </source>
</evidence>
<evidence type="ECO:0000256" key="10">
    <source>
        <dbReference type="SAM" id="Phobius"/>
    </source>
</evidence>
<feature type="region of interest" description="Disordered" evidence="9">
    <location>
        <begin position="500"/>
        <end position="523"/>
    </location>
</feature>
<keyword evidence="3" id="KW-0732">Signal</keyword>
<feature type="active site" evidence="6">
    <location>
        <position position="75"/>
    </location>
</feature>
<dbReference type="Gene3D" id="2.40.70.10">
    <property type="entry name" value="Acid Proteases"/>
    <property type="match status" value="2"/>
</dbReference>
<evidence type="ECO:0000256" key="1">
    <source>
        <dbReference type="ARBA" id="ARBA00007447"/>
    </source>
</evidence>
<evidence type="ECO:0000256" key="5">
    <source>
        <dbReference type="ARBA" id="ARBA00022801"/>
    </source>
</evidence>
<dbReference type="EMBL" id="QGMG01000449">
    <property type="protein sequence ID" value="TVY53485.1"/>
    <property type="molecule type" value="Genomic_DNA"/>
</dbReference>
<dbReference type="GO" id="GO:0004190">
    <property type="term" value="F:aspartic-type endopeptidase activity"/>
    <property type="evidence" value="ECO:0007669"/>
    <property type="project" value="UniProtKB-KW"/>
</dbReference>
<keyword evidence="10" id="KW-0472">Membrane</keyword>
<proteinExistence type="inferred from homology"/>
<keyword evidence="4 8" id="KW-0064">Aspartyl protease</keyword>
<dbReference type="PRINTS" id="PR00792">
    <property type="entry name" value="PEPSIN"/>
</dbReference>
<dbReference type="PROSITE" id="PS51767">
    <property type="entry name" value="PEPTIDASE_A1"/>
    <property type="match status" value="1"/>
</dbReference>
<dbReference type="AlphaFoldDB" id="A0A7D8YT66"/>
<evidence type="ECO:0000256" key="2">
    <source>
        <dbReference type="ARBA" id="ARBA00022670"/>
    </source>
</evidence>
<dbReference type="CDD" id="cd05474">
    <property type="entry name" value="SAP_like"/>
    <property type="match status" value="1"/>
</dbReference>
<keyword evidence="10" id="KW-1133">Transmembrane helix</keyword>
<keyword evidence="5 8" id="KW-0378">Hydrolase</keyword>
<feature type="compositionally biased region" description="Gly residues" evidence="9">
    <location>
        <begin position="456"/>
        <end position="474"/>
    </location>
</feature>
<comment type="caution">
    <text evidence="12">The sequence shown here is derived from an EMBL/GenBank/DDBJ whole genome shotgun (WGS) entry which is preliminary data.</text>
</comment>
<evidence type="ECO:0000313" key="13">
    <source>
        <dbReference type="Proteomes" id="UP000481288"/>
    </source>
</evidence>
<protein>
    <submittedName>
        <fullName evidence="12">Putative aspartic-type endopeptidase opsB</fullName>
    </submittedName>
</protein>
<dbReference type="Pfam" id="PF00026">
    <property type="entry name" value="Asp"/>
    <property type="match status" value="1"/>
</dbReference>
<dbReference type="InterPro" id="IPR001969">
    <property type="entry name" value="Aspartic_peptidase_AS"/>
</dbReference>
<name>A0A7D8YT66_9HELO</name>
<dbReference type="PANTHER" id="PTHR47966:SF65">
    <property type="entry name" value="ASPARTIC-TYPE ENDOPEPTIDASE"/>
    <property type="match status" value="1"/>
</dbReference>
<dbReference type="PANTHER" id="PTHR47966">
    <property type="entry name" value="BETA-SITE APP-CLEAVING ENZYME, ISOFORM A-RELATED"/>
    <property type="match status" value="1"/>
</dbReference>